<evidence type="ECO:0008006" key="3">
    <source>
        <dbReference type="Google" id="ProtNLM"/>
    </source>
</evidence>
<reference evidence="1 2" key="1">
    <citation type="journal article" date="2020" name="Nat. Food">
        <title>A phased Vanilla planifolia genome enables genetic improvement of flavour and production.</title>
        <authorList>
            <person name="Hasing T."/>
            <person name="Tang H."/>
            <person name="Brym M."/>
            <person name="Khazi F."/>
            <person name="Huang T."/>
            <person name="Chambers A.H."/>
        </authorList>
    </citation>
    <scope>NUCLEOTIDE SEQUENCE [LARGE SCALE GENOMIC DNA]</scope>
    <source>
        <tissue evidence="1">Leaf</tissue>
    </source>
</reference>
<accession>A0A835UWW8</accession>
<dbReference type="OrthoDB" id="1875751at2759"/>
<organism evidence="1 2">
    <name type="scientific">Vanilla planifolia</name>
    <name type="common">Vanilla</name>
    <dbReference type="NCBI Taxonomy" id="51239"/>
    <lineage>
        <taxon>Eukaryota</taxon>
        <taxon>Viridiplantae</taxon>
        <taxon>Streptophyta</taxon>
        <taxon>Embryophyta</taxon>
        <taxon>Tracheophyta</taxon>
        <taxon>Spermatophyta</taxon>
        <taxon>Magnoliopsida</taxon>
        <taxon>Liliopsida</taxon>
        <taxon>Asparagales</taxon>
        <taxon>Orchidaceae</taxon>
        <taxon>Vanilloideae</taxon>
        <taxon>Vanilleae</taxon>
        <taxon>Vanilla</taxon>
    </lineage>
</organism>
<sequence>MTLKDSTPDSFAVDLGPSFRDVTYCCGYCKHALNLRSSQRNTENIDSSSSTSSWGLLRRRTRLLCCNCGVLVGFAYEKAGANKCYDIRISALHPCSSSADE</sequence>
<gene>
    <name evidence="1" type="ORF">HPP92_013878</name>
</gene>
<name>A0A835UWW8_VANPL</name>
<protein>
    <recommendedName>
        <fullName evidence="3">Protein yippee-like</fullName>
    </recommendedName>
</protein>
<comment type="caution">
    <text evidence="1">The sequence shown here is derived from an EMBL/GenBank/DDBJ whole genome shotgun (WGS) entry which is preliminary data.</text>
</comment>
<evidence type="ECO:0000313" key="2">
    <source>
        <dbReference type="Proteomes" id="UP000636800"/>
    </source>
</evidence>
<dbReference type="AlphaFoldDB" id="A0A835UWW8"/>
<evidence type="ECO:0000313" key="1">
    <source>
        <dbReference type="EMBL" id="KAG0477037.1"/>
    </source>
</evidence>
<proteinExistence type="predicted"/>
<dbReference type="PANTHER" id="PTHR33674:SF8">
    <property type="entry name" value="OS01G0833400 PROTEIN"/>
    <property type="match status" value="1"/>
</dbReference>
<dbReference type="Proteomes" id="UP000636800">
    <property type="component" value="Chromosome 6"/>
</dbReference>
<keyword evidence="2" id="KW-1185">Reference proteome</keyword>
<dbReference type="InterPro" id="IPR045282">
    <property type="entry name" value="At4g08330-like"/>
</dbReference>
<dbReference type="Pfam" id="PF24046">
    <property type="entry name" value="At4g08330"/>
    <property type="match status" value="2"/>
</dbReference>
<dbReference type="EMBL" id="JADCNL010000006">
    <property type="protein sequence ID" value="KAG0477037.1"/>
    <property type="molecule type" value="Genomic_DNA"/>
</dbReference>
<dbReference type="PANTHER" id="PTHR33674">
    <property type="entry name" value="METHIONINE-S-OXIDE REDUCTASE"/>
    <property type="match status" value="1"/>
</dbReference>